<accession>A0A1A8ZUD1</accession>
<sequence length="134" mass="14805">MSTLLITLIVTIAVILIPKPPPRRCVHIERTCDVAAKLEKKSSLQPSDIITAIVLTTVARIAILGSGMHCAIRTCIPINRSIHSLILYMTEGVLKYARLTENNFPVPSLFPFVTKGYDKAILLFCSIDVDVRDT</sequence>
<dbReference type="EMBL" id="FLRE01000190">
    <property type="protein sequence ID" value="SBT48179.1"/>
    <property type="molecule type" value="Genomic_DNA"/>
</dbReference>
<protein>
    <recommendedName>
        <fullName evidence="6">PIR Superfamily Protein</fullName>
    </recommendedName>
</protein>
<keyword evidence="5" id="KW-1185">Reference proteome</keyword>
<evidence type="ECO:0000256" key="1">
    <source>
        <dbReference type="SAM" id="SignalP"/>
    </source>
</evidence>
<proteinExistence type="predicted"/>
<organism evidence="2 5">
    <name type="scientific">Plasmodium ovale wallikeri</name>
    <dbReference type="NCBI Taxonomy" id="864142"/>
    <lineage>
        <taxon>Eukaryota</taxon>
        <taxon>Sar</taxon>
        <taxon>Alveolata</taxon>
        <taxon>Apicomplexa</taxon>
        <taxon>Aconoidasida</taxon>
        <taxon>Haemosporida</taxon>
        <taxon>Plasmodiidae</taxon>
        <taxon>Plasmodium</taxon>
        <taxon>Plasmodium (Plasmodium)</taxon>
    </lineage>
</organism>
<dbReference type="Proteomes" id="UP000078555">
    <property type="component" value="Unassembled WGS sequence"/>
</dbReference>
<gene>
    <name evidence="2" type="ORF">POVWA1_055740</name>
    <name evidence="3" type="ORF">POVWA2_055440</name>
</gene>
<dbReference type="Proteomes" id="UP000078550">
    <property type="component" value="Unassembled WGS sequence"/>
</dbReference>
<evidence type="ECO:0008006" key="6">
    <source>
        <dbReference type="Google" id="ProtNLM"/>
    </source>
</evidence>
<dbReference type="EMBL" id="FLRD01000146">
    <property type="protein sequence ID" value="SBT47437.1"/>
    <property type="molecule type" value="Genomic_DNA"/>
</dbReference>
<evidence type="ECO:0000313" key="4">
    <source>
        <dbReference type="Proteomes" id="UP000078550"/>
    </source>
</evidence>
<feature type="signal peptide" evidence="1">
    <location>
        <begin position="1"/>
        <end position="18"/>
    </location>
</feature>
<reference evidence="4 5" key="1">
    <citation type="submission" date="2016-05" db="EMBL/GenBank/DDBJ databases">
        <authorList>
            <person name="Naeem Raeece"/>
        </authorList>
    </citation>
    <scope>NUCLEOTIDE SEQUENCE [LARGE SCALE GENOMIC DNA]</scope>
</reference>
<evidence type="ECO:0000313" key="2">
    <source>
        <dbReference type="EMBL" id="SBT47437.1"/>
    </source>
</evidence>
<keyword evidence="1" id="KW-0732">Signal</keyword>
<name>A0A1A8ZUD1_PLAOA</name>
<evidence type="ECO:0000313" key="3">
    <source>
        <dbReference type="EMBL" id="SBT48179.1"/>
    </source>
</evidence>
<evidence type="ECO:0000313" key="5">
    <source>
        <dbReference type="Proteomes" id="UP000078555"/>
    </source>
</evidence>
<feature type="chain" id="PRO_5015060030" description="PIR Superfamily Protein" evidence="1">
    <location>
        <begin position="19"/>
        <end position="134"/>
    </location>
</feature>
<dbReference type="AlphaFoldDB" id="A0A1A8ZUD1"/>
<reference evidence="2" key="2">
    <citation type="submission" date="2016-05" db="EMBL/GenBank/DDBJ databases">
        <authorList>
            <person name="Lavstsen T."/>
            <person name="Jespersen J.S."/>
        </authorList>
    </citation>
    <scope>NUCLEOTIDE SEQUENCE [LARGE SCALE GENOMIC DNA]</scope>
</reference>